<dbReference type="RefSeq" id="WP_161825832.1">
    <property type="nucleotide sequence ID" value="NZ_WVIC01000025.1"/>
</dbReference>
<organism evidence="1 2">
    <name type="scientific">Petrachloros mirabilis ULC683</name>
    <dbReference type="NCBI Taxonomy" id="2781853"/>
    <lineage>
        <taxon>Bacteria</taxon>
        <taxon>Bacillati</taxon>
        <taxon>Cyanobacteriota</taxon>
        <taxon>Cyanophyceae</taxon>
        <taxon>Synechococcales</taxon>
        <taxon>Petrachlorosaceae</taxon>
        <taxon>Petrachloros</taxon>
        <taxon>Petrachloros mirabilis</taxon>
    </lineage>
</organism>
<dbReference type="Proteomes" id="UP000607397">
    <property type="component" value="Unassembled WGS sequence"/>
</dbReference>
<evidence type="ECO:0000313" key="1">
    <source>
        <dbReference type="EMBL" id="NCJ07353.1"/>
    </source>
</evidence>
<reference evidence="1" key="1">
    <citation type="submission" date="2019-12" db="EMBL/GenBank/DDBJ databases">
        <title>High-Quality draft genome sequences of three cyanobacteria isolated from the limestone walls of the Old Cathedral of Coimbra.</title>
        <authorList>
            <person name="Tiago I."/>
            <person name="Soares F."/>
            <person name="Portugal A."/>
        </authorList>
    </citation>
    <scope>NUCLEOTIDE SEQUENCE [LARGE SCALE GENOMIC DNA]</scope>
    <source>
        <strain evidence="1">C</strain>
    </source>
</reference>
<name>A0A8K1ZYW3_9CYAN</name>
<proteinExistence type="predicted"/>
<dbReference type="AlphaFoldDB" id="A0A8K1ZYW3"/>
<comment type="caution">
    <text evidence="1">The sequence shown here is derived from an EMBL/GenBank/DDBJ whole genome shotgun (WGS) entry which is preliminary data.</text>
</comment>
<accession>A0A8K1ZYW3</accession>
<keyword evidence="2" id="KW-1185">Reference proteome</keyword>
<dbReference type="InterPro" id="IPR043519">
    <property type="entry name" value="NT_sf"/>
</dbReference>
<evidence type="ECO:0000313" key="2">
    <source>
        <dbReference type="Proteomes" id="UP000607397"/>
    </source>
</evidence>
<sequence>MTMAIADIVRNGILFDVKNWDVAMPDVDRLPESIERLFKMLDQREIEYILVGEIALLSYIEGRNTRDINFILSRKELEALPEIVIADENKDFAHGTFESLQVDILLTQNKLFELVRDRHVTERQFGNCTIRCATIEGLLLLKFFALPSLYRQGQFSKVSIYENDITQLLLNYSVDLSGILKILSKYLLVSDLEELQATATDIQNRIQRFHSQRDKFQHSEDPEV</sequence>
<dbReference type="SUPFAM" id="SSF81301">
    <property type="entry name" value="Nucleotidyltransferase"/>
    <property type="match status" value="1"/>
</dbReference>
<gene>
    <name evidence="1" type="ORF">GS597_12710</name>
</gene>
<protein>
    <submittedName>
        <fullName evidence="1">Uncharacterized protein</fullName>
    </submittedName>
</protein>
<dbReference type="EMBL" id="WVIC01000025">
    <property type="protein sequence ID" value="NCJ07353.1"/>
    <property type="molecule type" value="Genomic_DNA"/>
</dbReference>